<sequence length="115" mass="12812">MTSADLIAPRGLTPSCWWTWTSWRVVHEAPCALLALWTHSAIFPGAALQPLAQLLLQLLELVDDLTLLQRTSLVALPLREPRLALLLASFESVSARSQSHRIRPHSGQLNSPCRR</sequence>
<name>A0A150S112_SORCE</name>
<evidence type="ECO:0000313" key="3">
    <source>
        <dbReference type="Proteomes" id="UP000075635"/>
    </source>
</evidence>
<reference evidence="2 3" key="1">
    <citation type="submission" date="2014-02" db="EMBL/GenBank/DDBJ databases">
        <title>The small core and large imbalanced accessory genome model reveals a collaborative survival strategy of Sorangium cellulosum strains in nature.</title>
        <authorList>
            <person name="Han K."/>
            <person name="Peng R."/>
            <person name="Blom J."/>
            <person name="Li Y.-Z."/>
        </authorList>
    </citation>
    <scope>NUCLEOTIDE SEQUENCE [LARGE SCALE GENOMIC DNA]</scope>
    <source>
        <strain evidence="2 3">So0011-07</strain>
    </source>
</reference>
<accession>A0A150S112</accession>
<dbReference type="AlphaFoldDB" id="A0A150S112"/>
<feature type="region of interest" description="Disordered" evidence="1">
    <location>
        <begin position="93"/>
        <end position="115"/>
    </location>
</feature>
<evidence type="ECO:0000256" key="1">
    <source>
        <dbReference type="SAM" id="MobiDB-lite"/>
    </source>
</evidence>
<evidence type="ECO:0000313" key="2">
    <source>
        <dbReference type="EMBL" id="KYF86119.1"/>
    </source>
</evidence>
<comment type="caution">
    <text evidence="2">The sequence shown here is derived from an EMBL/GenBank/DDBJ whole genome shotgun (WGS) entry which is preliminary data.</text>
</comment>
<gene>
    <name evidence="2" type="ORF">BE17_02305</name>
</gene>
<dbReference type="Proteomes" id="UP000075635">
    <property type="component" value="Unassembled WGS sequence"/>
</dbReference>
<organism evidence="2 3">
    <name type="scientific">Sorangium cellulosum</name>
    <name type="common">Polyangium cellulosum</name>
    <dbReference type="NCBI Taxonomy" id="56"/>
    <lineage>
        <taxon>Bacteria</taxon>
        <taxon>Pseudomonadati</taxon>
        <taxon>Myxococcota</taxon>
        <taxon>Polyangia</taxon>
        <taxon>Polyangiales</taxon>
        <taxon>Polyangiaceae</taxon>
        <taxon>Sorangium</taxon>
    </lineage>
</organism>
<dbReference type="EMBL" id="JEMB01001579">
    <property type="protein sequence ID" value="KYF86119.1"/>
    <property type="molecule type" value="Genomic_DNA"/>
</dbReference>
<proteinExistence type="predicted"/>
<protein>
    <submittedName>
        <fullName evidence="2">Uncharacterized protein</fullName>
    </submittedName>
</protein>